<organism evidence="13 14">
    <name type="scientific">Streptococcus gallinaceus</name>
    <dbReference type="NCBI Taxonomy" id="165758"/>
    <lineage>
        <taxon>Bacteria</taxon>
        <taxon>Bacillati</taxon>
        <taxon>Bacillota</taxon>
        <taxon>Bacilli</taxon>
        <taxon>Lactobacillales</taxon>
        <taxon>Streptococcaceae</taxon>
        <taxon>Streptococcus</taxon>
    </lineage>
</organism>
<comment type="subcellular location">
    <subcellularLocation>
        <location evidence="2">Membrane</location>
    </subcellularLocation>
</comment>
<evidence type="ECO:0000256" key="4">
    <source>
        <dbReference type="ARBA" id="ARBA00022553"/>
    </source>
</evidence>
<dbReference type="Proteomes" id="UP001549055">
    <property type="component" value="Unassembled WGS sequence"/>
</dbReference>
<dbReference type="SUPFAM" id="SSF47384">
    <property type="entry name" value="Homodimeric domain of signal transducing histidine kinase"/>
    <property type="match status" value="1"/>
</dbReference>
<evidence type="ECO:0000256" key="3">
    <source>
        <dbReference type="ARBA" id="ARBA00012438"/>
    </source>
</evidence>
<dbReference type="InterPro" id="IPR050351">
    <property type="entry name" value="BphY/WalK/GraS-like"/>
</dbReference>
<dbReference type="SMART" id="SM00388">
    <property type="entry name" value="HisKA"/>
    <property type="match status" value="1"/>
</dbReference>
<feature type="domain" description="HAMP" evidence="12">
    <location>
        <begin position="74"/>
        <end position="134"/>
    </location>
</feature>
<keyword evidence="10" id="KW-0812">Transmembrane</keyword>
<keyword evidence="10" id="KW-0472">Membrane</keyword>
<keyword evidence="14" id="KW-1185">Reference proteome</keyword>
<dbReference type="RefSeq" id="WP_354279491.1">
    <property type="nucleotide sequence ID" value="NZ_JBEPMK010000001.1"/>
</dbReference>
<dbReference type="PRINTS" id="PR00344">
    <property type="entry name" value="BCTRLSENSOR"/>
</dbReference>
<dbReference type="Pfam" id="PF02518">
    <property type="entry name" value="HATPase_c"/>
    <property type="match status" value="1"/>
</dbReference>
<keyword evidence="5" id="KW-0808">Transferase</keyword>
<dbReference type="InterPro" id="IPR004358">
    <property type="entry name" value="Sig_transdc_His_kin-like_C"/>
</dbReference>
<evidence type="ECO:0000256" key="8">
    <source>
        <dbReference type="ARBA" id="ARBA00022840"/>
    </source>
</evidence>
<accession>A0ABV2JHT7</accession>
<dbReference type="InterPro" id="IPR003594">
    <property type="entry name" value="HATPase_dom"/>
</dbReference>
<dbReference type="InterPro" id="IPR003660">
    <property type="entry name" value="HAMP_dom"/>
</dbReference>
<dbReference type="Gene3D" id="1.10.287.130">
    <property type="match status" value="1"/>
</dbReference>
<dbReference type="InterPro" id="IPR036097">
    <property type="entry name" value="HisK_dim/P_sf"/>
</dbReference>
<dbReference type="SMART" id="SM00387">
    <property type="entry name" value="HATPase_c"/>
    <property type="match status" value="1"/>
</dbReference>
<dbReference type="EC" id="2.7.13.3" evidence="3"/>
<keyword evidence="4" id="KW-0597">Phosphoprotein</keyword>
<dbReference type="PANTHER" id="PTHR42878">
    <property type="entry name" value="TWO-COMPONENT HISTIDINE KINASE"/>
    <property type="match status" value="1"/>
</dbReference>
<evidence type="ECO:0000256" key="9">
    <source>
        <dbReference type="ARBA" id="ARBA00023012"/>
    </source>
</evidence>
<dbReference type="CDD" id="cd00075">
    <property type="entry name" value="HATPase"/>
    <property type="match status" value="1"/>
</dbReference>
<feature type="transmembrane region" description="Helical" evidence="10">
    <location>
        <begin position="48"/>
        <end position="71"/>
    </location>
</feature>
<keyword evidence="7 13" id="KW-0418">Kinase</keyword>
<keyword evidence="10" id="KW-1133">Transmembrane helix</keyword>
<dbReference type="PANTHER" id="PTHR42878:SF7">
    <property type="entry name" value="SENSOR HISTIDINE KINASE GLRK"/>
    <property type="match status" value="1"/>
</dbReference>
<protein>
    <recommendedName>
        <fullName evidence="3">histidine kinase</fullName>
        <ecNumber evidence="3">2.7.13.3</ecNumber>
    </recommendedName>
</protein>
<keyword evidence="8" id="KW-0067">ATP-binding</keyword>
<dbReference type="EMBL" id="JBEPMK010000001">
    <property type="protein sequence ID" value="MET3643470.1"/>
    <property type="molecule type" value="Genomic_DNA"/>
</dbReference>
<comment type="caution">
    <text evidence="13">The sequence shown here is derived from an EMBL/GenBank/DDBJ whole genome shotgun (WGS) entry which is preliminary data.</text>
</comment>
<dbReference type="PROSITE" id="PS51257">
    <property type="entry name" value="PROKAR_LIPOPROTEIN"/>
    <property type="match status" value="1"/>
</dbReference>
<name>A0ABV2JHT7_9STRE</name>
<feature type="domain" description="Histidine kinase" evidence="11">
    <location>
        <begin position="142"/>
        <end position="353"/>
    </location>
</feature>
<evidence type="ECO:0000313" key="13">
    <source>
        <dbReference type="EMBL" id="MET3643470.1"/>
    </source>
</evidence>
<dbReference type="GO" id="GO:0016301">
    <property type="term" value="F:kinase activity"/>
    <property type="evidence" value="ECO:0007669"/>
    <property type="project" value="UniProtKB-KW"/>
</dbReference>
<dbReference type="InterPro" id="IPR005467">
    <property type="entry name" value="His_kinase_dom"/>
</dbReference>
<evidence type="ECO:0000256" key="6">
    <source>
        <dbReference type="ARBA" id="ARBA00022741"/>
    </source>
</evidence>
<evidence type="ECO:0000256" key="10">
    <source>
        <dbReference type="SAM" id="Phobius"/>
    </source>
</evidence>
<evidence type="ECO:0000256" key="2">
    <source>
        <dbReference type="ARBA" id="ARBA00004370"/>
    </source>
</evidence>
<dbReference type="Gene3D" id="6.10.340.10">
    <property type="match status" value="1"/>
</dbReference>
<dbReference type="Gene3D" id="3.30.565.10">
    <property type="entry name" value="Histidine kinase-like ATPase, C-terminal domain"/>
    <property type="match status" value="1"/>
</dbReference>
<dbReference type="InterPro" id="IPR036890">
    <property type="entry name" value="HATPase_C_sf"/>
</dbReference>
<sequence length="353" mass="40011">MKTSRFRIPLRHYFTVMFAATLTACVLLALVLVTLGFVLFYHGALTTLVLHFATFLVCVLTIVFGAISMWYGAVHLTKPIEEINQVVANVSRGEFVGHVDRNAERRKNFAYYNELDELSESINGMIQSLSQMDYMRKDFMTNVSHELKTPIAAIANMSELLQDSQLDEASRLEFTRLIQEESKRLSRLCDTMLQMSRVDHLDSLGQLQTIRLDEQIRQAMIALSEKWTGKQIAFRLDSDAVILQSNPDLLMQVWVNLLDNAIKYSGQEVDISVSIQELADEWVILICDKGCGIASDQLPRIFEKFYQTDSSRHQEGNGLGLAIVERIMKLCGGRIQVTSQLGKGSQFTIYLPK</sequence>
<evidence type="ECO:0000256" key="1">
    <source>
        <dbReference type="ARBA" id="ARBA00000085"/>
    </source>
</evidence>
<gene>
    <name evidence="13" type="ORF">ABID27_000087</name>
</gene>
<reference evidence="13 14" key="1">
    <citation type="submission" date="2024-06" db="EMBL/GenBank/DDBJ databases">
        <title>Genomic Encyclopedia of Type Strains, Phase IV (KMG-IV): sequencing the most valuable type-strain genomes for metagenomic binning, comparative biology and taxonomic classification.</title>
        <authorList>
            <person name="Goeker M."/>
        </authorList>
    </citation>
    <scope>NUCLEOTIDE SEQUENCE [LARGE SCALE GENOMIC DNA]</scope>
    <source>
        <strain evidence="13 14">DSM 15349</strain>
    </source>
</reference>
<keyword evidence="9" id="KW-0902">Two-component regulatory system</keyword>
<evidence type="ECO:0000313" key="14">
    <source>
        <dbReference type="Proteomes" id="UP001549055"/>
    </source>
</evidence>
<evidence type="ECO:0000259" key="11">
    <source>
        <dbReference type="PROSITE" id="PS50109"/>
    </source>
</evidence>
<evidence type="ECO:0000259" key="12">
    <source>
        <dbReference type="PROSITE" id="PS50885"/>
    </source>
</evidence>
<keyword evidence="6" id="KW-0547">Nucleotide-binding</keyword>
<dbReference type="PROSITE" id="PS50109">
    <property type="entry name" value="HIS_KIN"/>
    <property type="match status" value="1"/>
</dbReference>
<dbReference type="InterPro" id="IPR003661">
    <property type="entry name" value="HisK_dim/P_dom"/>
</dbReference>
<evidence type="ECO:0000256" key="7">
    <source>
        <dbReference type="ARBA" id="ARBA00022777"/>
    </source>
</evidence>
<dbReference type="CDD" id="cd00082">
    <property type="entry name" value="HisKA"/>
    <property type="match status" value="1"/>
</dbReference>
<dbReference type="SUPFAM" id="SSF55874">
    <property type="entry name" value="ATPase domain of HSP90 chaperone/DNA topoisomerase II/histidine kinase"/>
    <property type="match status" value="1"/>
</dbReference>
<comment type="catalytic activity">
    <reaction evidence="1">
        <text>ATP + protein L-histidine = ADP + protein N-phospho-L-histidine.</text>
        <dbReference type="EC" id="2.7.13.3"/>
    </reaction>
</comment>
<evidence type="ECO:0000256" key="5">
    <source>
        <dbReference type="ARBA" id="ARBA00022679"/>
    </source>
</evidence>
<dbReference type="Pfam" id="PF00512">
    <property type="entry name" value="HisKA"/>
    <property type="match status" value="1"/>
</dbReference>
<dbReference type="PROSITE" id="PS50885">
    <property type="entry name" value="HAMP"/>
    <property type="match status" value="1"/>
</dbReference>
<feature type="transmembrane region" description="Helical" evidence="10">
    <location>
        <begin position="12"/>
        <end position="42"/>
    </location>
</feature>
<proteinExistence type="predicted"/>